<protein>
    <recommendedName>
        <fullName evidence="1">Glycosyl hydrolase family 95 catalytic domain-containing protein</fullName>
    </recommendedName>
</protein>
<dbReference type="SUPFAM" id="SSF48208">
    <property type="entry name" value="Six-hairpin glycosidases"/>
    <property type="match status" value="1"/>
</dbReference>
<feature type="domain" description="Glycosyl hydrolase family 95 catalytic" evidence="1">
    <location>
        <begin position="6"/>
        <end position="167"/>
    </location>
</feature>
<proteinExistence type="predicted"/>
<organism evidence="2 3">
    <name type="scientific">Niabella ginsengisoli</name>
    <dbReference type="NCBI Taxonomy" id="522298"/>
    <lineage>
        <taxon>Bacteria</taxon>
        <taxon>Pseudomonadati</taxon>
        <taxon>Bacteroidota</taxon>
        <taxon>Chitinophagia</taxon>
        <taxon>Chitinophagales</taxon>
        <taxon>Chitinophagaceae</taxon>
        <taxon>Niabella</taxon>
    </lineage>
</organism>
<sequence>MDVSRIWAKDYYKLPGAYFPHSAYPVDMTMNPYPVPHWGWEVCETPWAVQGLWWHYLYSADTTFLRNRAYTPIKEAVQFLAAYMKRPEAHGGERWKDNKYHIFPTIPPELYALRPGFKYNYDCNIDLTLTKFIFKAFNEMVGILNTQKTDASLLKDVKDILAHFPDYPTAPSEKYGKVLVSVPGEHDKVVYNVPIALATVFPGEDHGLHSNNATMELLKNTYHNQQNEGGNDLVFINLQAARLGLLDIERFKRHVNYSLLPNGTATDMVMQVHGRYSDNTKYDYMGAMGIWFENFALPVVINECLMQSYNGAIRLFPNWNKTDAQFFNLRAAGAFLVSATLQKSMVNNVTITSEKGGRLRIFSPWGKKGNIKRTNSSEKIKDDLIEIDTRAGETIVLQP</sequence>
<reference evidence="2 3" key="1">
    <citation type="submission" date="2022-02" db="EMBL/GenBank/DDBJ databases">
        <authorList>
            <person name="Min J."/>
        </authorList>
    </citation>
    <scope>NUCLEOTIDE SEQUENCE [LARGE SCALE GENOMIC DNA]</scope>
    <source>
        <strain evidence="2 3">GR10-1</strain>
    </source>
</reference>
<name>A0ABS9SIN5_9BACT</name>
<dbReference type="RefSeq" id="WP_240827388.1">
    <property type="nucleotide sequence ID" value="NZ_JAKWBL010000001.1"/>
</dbReference>
<dbReference type="InterPro" id="IPR012341">
    <property type="entry name" value="6hp_glycosidase-like_sf"/>
</dbReference>
<dbReference type="Pfam" id="PF22124">
    <property type="entry name" value="Glyco_hydro_95_cat"/>
    <property type="match status" value="1"/>
</dbReference>
<dbReference type="EMBL" id="JAKWBL010000001">
    <property type="protein sequence ID" value="MCH5598039.1"/>
    <property type="molecule type" value="Genomic_DNA"/>
</dbReference>
<dbReference type="InterPro" id="IPR008928">
    <property type="entry name" value="6-hairpin_glycosidase_sf"/>
</dbReference>
<gene>
    <name evidence="2" type="ORF">MKP09_09015</name>
</gene>
<dbReference type="InterPro" id="IPR054363">
    <property type="entry name" value="GH95_cat"/>
</dbReference>
<evidence type="ECO:0000313" key="3">
    <source>
        <dbReference type="Proteomes" id="UP001202248"/>
    </source>
</evidence>
<dbReference type="Proteomes" id="UP001202248">
    <property type="component" value="Unassembled WGS sequence"/>
</dbReference>
<keyword evidence="3" id="KW-1185">Reference proteome</keyword>
<dbReference type="PANTHER" id="PTHR31084:SF0">
    <property type="entry name" value="ALPHA-L-FUCOSIDASE 2"/>
    <property type="match status" value="1"/>
</dbReference>
<dbReference type="PANTHER" id="PTHR31084">
    <property type="entry name" value="ALPHA-L-FUCOSIDASE 2"/>
    <property type="match status" value="1"/>
</dbReference>
<dbReference type="Gene3D" id="1.50.10.10">
    <property type="match status" value="1"/>
</dbReference>
<accession>A0ABS9SIN5</accession>
<evidence type="ECO:0000313" key="2">
    <source>
        <dbReference type="EMBL" id="MCH5598039.1"/>
    </source>
</evidence>
<comment type="caution">
    <text evidence="2">The sequence shown here is derived from an EMBL/GenBank/DDBJ whole genome shotgun (WGS) entry which is preliminary data.</text>
</comment>
<evidence type="ECO:0000259" key="1">
    <source>
        <dbReference type="Pfam" id="PF22124"/>
    </source>
</evidence>
<dbReference type="InterPro" id="IPR013780">
    <property type="entry name" value="Glyco_hydro_b"/>
</dbReference>
<dbReference type="Gene3D" id="2.60.40.1180">
    <property type="entry name" value="Golgi alpha-mannosidase II"/>
    <property type="match status" value="1"/>
</dbReference>